<gene>
    <name evidence="1" type="ORF">L6452_27002</name>
</gene>
<reference evidence="1 2" key="2">
    <citation type="journal article" date="2022" name="Mol. Ecol. Resour.">
        <title>The genomes of chicory, endive, great burdock and yacon provide insights into Asteraceae paleo-polyploidization history and plant inulin production.</title>
        <authorList>
            <person name="Fan W."/>
            <person name="Wang S."/>
            <person name="Wang H."/>
            <person name="Wang A."/>
            <person name="Jiang F."/>
            <person name="Liu H."/>
            <person name="Zhao H."/>
            <person name="Xu D."/>
            <person name="Zhang Y."/>
        </authorList>
    </citation>
    <scope>NUCLEOTIDE SEQUENCE [LARGE SCALE GENOMIC DNA]</scope>
    <source>
        <strain evidence="2">cv. Niubang</strain>
    </source>
</reference>
<dbReference type="EMBL" id="CM042055">
    <property type="protein sequence ID" value="KAI3701720.1"/>
    <property type="molecule type" value="Genomic_DNA"/>
</dbReference>
<proteinExistence type="predicted"/>
<dbReference type="Proteomes" id="UP001055879">
    <property type="component" value="Linkage Group LG09"/>
</dbReference>
<evidence type="ECO:0000313" key="2">
    <source>
        <dbReference type="Proteomes" id="UP001055879"/>
    </source>
</evidence>
<name>A0ACB8ZVM1_ARCLA</name>
<sequence>MDSILSRADNGKKRNRDAFQGSYSGRGTNRTGQWKQPDYRSQVSSQGTSSKSFSNTTSLLRCKDCGFRHRPGPCLRMTGACYNCGQRGHLARDCKQGPKDNAKDKEKQSTAGGRVFSLSTDKSTVGMVSGILSIDGRDVCVLFDTGATHSIVSENFEENLKPYERSTDFPLHITTPMGSSVCILGEFPNCPLFIGDRIREVTLLPMKMDHFDIILGMDWLSKHQVSIDCKAKQIVFGDVNEPEYVFQGVSPKKGTRVISAIKVKAMIWQGREGFLAALQDPEEVCLKLEDIHVVNEFPDVFPDELPGVPPEREVEFTIDLIPGASPISKAPYRMAPSEMKELKEQLEDLSNRGFIRPSVSPWGAPDFQRLFG</sequence>
<evidence type="ECO:0000313" key="1">
    <source>
        <dbReference type="EMBL" id="KAI3701720.1"/>
    </source>
</evidence>
<comment type="caution">
    <text evidence="1">The sequence shown here is derived from an EMBL/GenBank/DDBJ whole genome shotgun (WGS) entry which is preliminary data.</text>
</comment>
<accession>A0ACB8ZVM1</accession>
<organism evidence="1 2">
    <name type="scientific">Arctium lappa</name>
    <name type="common">Greater burdock</name>
    <name type="synonym">Lappa major</name>
    <dbReference type="NCBI Taxonomy" id="4217"/>
    <lineage>
        <taxon>Eukaryota</taxon>
        <taxon>Viridiplantae</taxon>
        <taxon>Streptophyta</taxon>
        <taxon>Embryophyta</taxon>
        <taxon>Tracheophyta</taxon>
        <taxon>Spermatophyta</taxon>
        <taxon>Magnoliopsida</taxon>
        <taxon>eudicotyledons</taxon>
        <taxon>Gunneridae</taxon>
        <taxon>Pentapetalae</taxon>
        <taxon>asterids</taxon>
        <taxon>campanulids</taxon>
        <taxon>Asterales</taxon>
        <taxon>Asteraceae</taxon>
        <taxon>Carduoideae</taxon>
        <taxon>Cardueae</taxon>
        <taxon>Arctiinae</taxon>
        <taxon>Arctium</taxon>
    </lineage>
</organism>
<reference evidence="2" key="1">
    <citation type="journal article" date="2022" name="Mol. Ecol. Resour.">
        <title>The genomes of chicory, endive, great burdock and yacon provide insights into Asteraceae palaeo-polyploidization history and plant inulin production.</title>
        <authorList>
            <person name="Fan W."/>
            <person name="Wang S."/>
            <person name="Wang H."/>
            <person name="Wang A."/>
            <person name="Jiang F."/>
            <person name="Liu H."/>
            <person name="Zhao H."/>
            <person name="Xu D."/>
            <person name="Zhang Y."/>
        </authorList>
    </citation>
    <scope>NUCLEOTIDE SEQUENCE [LARGE SCALE GENOMIC DNA]</scope>
    <source>
        <strain evidence="2">cv. Niubang</strain>
    </source>
</reference>
<keyword evidence="2" id="KW-1185">Reference proteome</keyword>
<protein>
    <submittedName>
        <fullName evidence="1">Uncharacterized protein</fullName>
    </submittedName>
</protein>